<evidence type="ECO:0000313" key="7">
    <source>
        <dbReference type="Proteomes" id="UP000261284"/>
    </source>
</evidence>
<dbReference type="RefSeq" id="WP_116847896.1">
    <property type="nucleotide sequence ID" value="NZ_QTJU01000004.1"/>
</dbReference>
<dbReference type="Gene3D" id="3.90.550.10">
    <property type="entry name" value="Spore Coat Polysaccharide Biosynthesis Protein SpsA, Chain A"/>
    <property type="match status" value="1"/>
</dbReference>
<evidence type="ECO:0000259" key="5">
    <source>
        <dbReference type="Pfam" id="PF00535"/>
    </source>
</evidence>
<proteinExistence type="inferred from homology"/>
<evidence type="ECO:0000256" key="1">
    <source>
        <dbReference type="ARBA" id="ARBA00006739"/>
    </source>
</evidence>
<protein>
    <submittedName>
        <fullName evidence="6">Glycosyltransferase family 2 protein</fullName>
    </submittedName>
</protein>
<dbReference type="InterPro" id="IPR001173">
    <property type="entry name" value="Glyco_trans_2-like"/>
</dbReference>
<keyword evidence="7" id="KW-1185">Reference proteome</keyword>
<keyword evidence="2" id="KW-0328">Glycosyltransferase</keyword>
<dbReference type="CDD" id="cd00761">
    <property type="entry name" value="Glyco_tranf_GTA_type"/>
    <property type="match status" value="1"/>
</dbReference>
<dbReference type="SUPFAM" id="SSF53448">
    <property type="entry name" value="Nucleotide-diphospho-sugar transferases"/>
    <property type="match status" value="1"/>
</dbReference>
<keyword evidence="4" id="KW-0472">Membrane</keyword>
<dbReference type="OrthoDB" id="633659at2"/>
<dbReference type="AlphaFoldDB" id="A0A3E1NIQ6"/>
<dbReference type="EMBL" id="QTJU01000004">
    <property type="protein sequence ID" value="RFM27819.1"/>
    <property type="molecule type" value="Genomic_DNA"/>
</dbReference>
<keyword evidence="3 6" id="KW-0808">Transferase</keyword>
<name>A0A3E1NIQ6_9BACT</name>
<gene>
    <name evidence="6" type="ORF">DXN05_14080</name>
</gene>
<feature type="transmembrane region" description="Helical" evidence="4">
    <location>
        <begin position="350"/>
        <end position="368"/>
    </location>
</feature>
<feature type="transmembrane region" description="Helical" evidence="4">
    <location>
        <begin position="272"/>
        <end position="293"/>
    </location>
</feature>
<dbReference type="Proteomes" id="UP000261284">
    <property type="component" value="Unassembled WGS sequence"/>
</dbReference>
<dbReference type="InterPro" id="IPR029044">
    <property type="entry name" value="Nucleotide-diphossugar_trans"/>
</dbReference>
<evidence type="ECO:0000313" key="6">
    <source>
        <dbReference type="EMBL" id="RFM27819.1"/>
    </source>
</evidence>
<dbReference type="PANTHER" id="PTHR43179">
    <property type="entry name" value="RHAMNOSYLTRANSFERASE WBBL"/>
    <property type="match status" value="1"/>
</dbReference>
<evidence type="ECO:0000256" key="4">
    <source>
        <dbReference type="SAM" id="Phobius"/>
    </source>
</evidence>
<accession>A0A3E1NIQ6</accession>
<evidence type="ECO:0000256" key="3">
    <source>
        <dbReference type="ARBA" id="ARBA00022679"/>
    </source>
</evidence>
<dbReference type="Pfam" id="PF00535">
    <property type="entry name" value="Glycos_transf_2"/>
    <property type="match status" value="1"/>
</dbReference>
<reference evidence="6 7" key="1">
    <citation type="submission" date="2018-08" db="EMBL/GenBank/DDBJ databases">
        <title>Chitinophagaceae sp. K23C18032701, a novel bacterium isolated from forest soil.</title>
        <authorList>
            <person name="Wang C."/>
        </authorList>
    </citation>
    <scope>NUCLEOTIDE SEQUENCE [LARGE SCALE GENOMIC DNA]</scope>
    <source>
        <strain evidence="6 7">K23C18032701</strain>
    </source>
</reference>
<dbReference type="GO" id="GO:0016757">
    <property type="term" value="F:glycosyltransferase activity"/>
    <property type="evidence" value="ECO:0007669"/>
    <property type="project" value="UniProtKB-KW"/>
</dbReference>
<keyword evidence="4" id="KW-0812">Transmembrane</keyword>
<feature type="transmembrane region" description="Helical" evidence="4">
    <location>
        <begin position="305"/>
        <end position="324"/>
    </location>
</feature>
<feature type="domain" description="Glycosyltransferase 2-like" evidence="5">
    <location>
        <begin position="8"/>
        <end position="131"/>
    </location>
</feature>
<comment type="caution">
    <text evidence="6">The sequence shown here is derived from an EMBL/GenBank/DDBJ whole genome shotgun (WGS) entry which is preliminary data.</text>
</comment>
<evidence type="ECO:0000256" key="2">
    <source>
        <dbReference type="ARBA" id="ARBA00022676"/>
    </source>
</evidence>
<feature type="transmembrane region" description="Helical" evidence="4">
    <location>
        <begin position="245"/>
        <end position="265"/>
    </location>
</feature>
<keyword evidence="4" id="KW-1133">Transmembrane helix</keyword>
<organism evidence="6 7">
    <name type="scientific">Deminuibacter soli</name>
    <dbReference type="NCBI Taxonomy" id="2291815"/>
    <lineage>
        <taxon>Bacteria</taxon>
        <taxon>Pseudomonadati</taxon>
        <taxon>Bacteroidota</taxon>
        <taxon>Chitinophagia</taxon>
        <taxon>Chitinophagales</taxon>
        <taxon>Chitinophagaceae</taxon>
        <taxon>Deminuibacter</taxon>
    </lineage>
</organism>
<comment type="similarity">
    <text evidence="1">Belongs to the glycosyltransferase 2 family.</text>
</comment>
<dbReference type="PANTHER" id="PTHR43179:SF12">
    <property type="entry name" value="GALACTOFURANOSYLTRANSFERASE GLFT2"/>
    <property type="match status" value="1"/>
</dbReference>
<sequence length="372" mass="41865">MAATSIDIIIPSYRLEAQYLLPLLQLQRPAATIIHYYVIADNPAVVVAPAIQQLVNNDDIKLLINEHNLGAAVSRNKGIDSGQADWILFLDDDIIVPPNLLETYAAAIQQYPDATGFIGLVNLPPAQDAFTRAIQVSGSMDIFSIAQRKPAYAWGATANFLISRNAISDIRFSHAYPKAGGGEDVDFFLKVRAHNQYKDYQSLPAAAVLHPWWNQGRVNYKRPFRYGIGNSYLAALNPAYTYYDWLNTPETLLLTMVAIIIAGLLQPTALPLFACLLAGIVVIECIATTVQAIKRRAPLQPAVYVYLLLLRLSYETGVLWGNLARGRIKGFGERFNDNCRMNKLKFYRTSSYRITKWVLYLLLTWWLFTKFR</sequence>